<proteinExistence type="inferred from homology"/>
<name>A0A445F484_GLYSO</name>
<reference evidence="2 3" key="1">
    <citation type="submission" date="2018-09" db="EMBL/GenBank/DDBJ databases">
        <title>A high-quality reference genome of wild soybean provides a powerful tool to mine soybean genomes.</title>
        <authorList>
            <person name="Xie M."/>
            <person name="Chung C.Y.L."/>
            <person name="Li M.-W."/>
            <person name="Wong F.-L."/>
            <person name="Chan T.-F."/>
            <person name="Lam H.-M."/>
        </authorList>
    </citation>
    <scope>NUCLEOTIDE SEQUENCE [LARGE SCALE GENOMIC DNA]</scope>
    <source>
        <strain evidence="3">cv. W05</strain>
        <tissue evidence="2">Hypocotyl of etiolated seedlings</tissue>
    </source>
</reference>
<keyword evidence="2" id="KW-0269">Exonuclease</keyword>
<dbReference type="PANTHER" id="PTHR14464">
    <property type="entry name" value="EXONUCLEASE V"/>
    <property type="match status" value="1"/>
</dbReference>
<dbReference type="PANTHER" id="PTHR14464:SF4">
    <property type="entry name" value="EXONUCLEASE V"/>
    <property type="match status" value="1"/>
</dbReference>
<keyword evidence="3" id="KW-1185">Reference proteome</keyword>
<organism evidence="2 3">
    <name type="scientific">Glycine soja</name>
    <name type="common">Wild soybean</name>
    <dbReference type="NCBI Taxonomy" id="3848"/>
    <lineage>
        <taxon>Eukaryota</taxon>
        <taxon>Viridiplantae</taxon>
        <taxon>Streptophyta</taxon>
        <taxon>Embryophyta</taxon>
        <taxon>Tracheophyta</taxon>
        <taxon>Spermatophyta</taxon>
        <taxon>Magnoliopsida</taxon>
        <taxon>eudicotyledons</taxon>
        <taxon>Gunneridae</taxon>
        <taxon>Pentapetalae</taxon>
        <taxon>rosids</taxon>
        <taxon>fabids</taxon>
        <taxon>Fabales</taxon>
        <taxon>Fabaceae</taxon>
        <taxon>Papilionoideae</taxon>
        <taxon>50 kb inversion clade</taxon>
        <taxon>NPAAA clade</taxon>
        <taxon>indigoferoid/millettioid clade</taxon>
        <taxon>Phaseoleae</taxon>
        <taxon>Glycine</taxon>
        <taxon>Glycine subgen. Soja</taxon>
    </lineage>
</organism>
<evidence type="ECO:0000313" key="2">
    <source>
        <dbReference type="EMBL" id="RZB43612.1"/>
    </source>
</evidence>
<keyword evidence="2" id="KW-0540">Nuclease</keyword>
<dbReference type="InterPro" id="IPR019190">
    <property type="entry name" value="EXOV"/>
</dbReference>
<dbReference type="EMBL" id="QZWG01000020">
    <property type="protein sequence ID" value="RZB43612.1"/>
    <property type="molecule type" value="Genomic_DNA"/>
</dbReference>
<dbReference type="GO" id="GO:0005634">
    <property type="term" value="C:nucleus"/>
    <property type="evidence" value="ECO:0007669"/>
    <property type="project" value="TreeGrafter"/>
</dbReference>
<comment type="similarity">
    <text evidence="1">Belongs to the EXO5 family.</text>
</comment>
<sequence length="285" mass="32332">MARTSSNIPTEIRSDEGIVSTELTEAALAFAASSPVTAAAIPAIQSHTPASQLQGNAISVQLDSAQTKRRLFMYAEPDIEDYGKLLHQFRSRRGLSVTDVSKTEWCDKQMEFSLSFKEFKNDETKPGEEWCSQRKIDSDISFRGGRRKNEAIKAGIDRHVQLQREVLSPVKVKSLEEVMAAKLVNFINGMNQLHTEGLTRELPIVSFDFAQGIWMVGKIDEVRMPKAENYHNPILVEIKTCFQDAVPSEPQKRDGRIQLMCYKYLWDSLVAHANHDFPSKQFFDY</sequence>
<protein>
    <submittedName>
        <fullName evidence="2">Exonuclease V, chloroplastic</fullName>
    </submittedName>
</protein>
<gene>
    <name evidence="2" type="ORF">D0Y65_053922</name>
</gene>
<dbReference type="GO" id="GO:0036297">
    <property type="term" value="P:interstrand cross-link repair"/>
    <property type="evidence" value="ECO:0007669"/>
    <property type="project" value="TreeGrafter"/>
</dbReference>
<evidence type="ECO:0000256" key="1">
    <source>
        <dbReference type="ARBA" id="ARBA00009797"/>
    </source>
</evidence>
<accession>A0A445F484</accession>
<dbReference type="Pfam" id="PF09810">
    <property type="entry name" value="Exo5"/>
    <property type="match status" value="1"/>
</dbReference>
<dbReference type="AlphaFoldDB" id="A0A445F484"/>
<keyword evidence="2" id="KW-0378">Hydrolase</keyword>
<dbReference type="GO" id="GO:0045145">
    <property type="term" value="F:single-stranded DNA 5'-3' DNA exonuclease activity"/>
    <property type="evidence" value="ECO:0007669"/>
    <property type="project" value="InterPro"/>
</dbReference>
<dbReference type="Proteomes" id="UP000289340">
    <property type="component" value="Chromosome 20"/>
</dbReference>
<evidence type="ECO:0000313" key="3">
    <source>
        <dbReference type="Proteomes" id="UP000289340"/>
    </source>
</evidence>
<comment type="caution">
    <text evidence="2">The sequence shown here is derived from an EMBL/GenBank/DDBJ whole genome shotgun (WGS) entry which is preliminary data.</text>
</comment>